<name>A0A917GXI4_9BACL</name>
<protein>
    <submittedName>
        <fullName evidence="2">Uncharacterized protein</fullName>
    </submittedName>
</protein>
<comment type="caution">
    <text evidence="2">The sequence shown here is derived from an EMBL/GenBank/DDBJ whole genome shotgun (WGS) entry which is preliminary data.</text>
</comment>
<sequence length="211" mass="22782">MVNRKVIFASLVAASVVIGGSALLYNDTFVAASENVEANTQSIDQPAAVTKEEVLLPPLADQSANTRVAVSSLEEDINIPLDLAEDSAWQSSNLTSNPIIKKAEIQAKKTTYGEEVSVYYTLADKKHEIGISQSSNIYGEEQKAVEDAKAWYAASDLSVQEINGHTAVIENASERKHIHLITDDKFYTVASPGGAADLDYLISIAELIKIN</sequence>
<reference evidence="2 3" key="1">
    <citation type="journal article" date="2014" name="Int. J. Syst. Evol. Microbiol.">
        <title>Complete genome sequence of Corynebacterium casei LMG S-19264T (=DSM 44701T), isolated from a smear-ripened cheese.</title>
        <authorList>
            <consortium name="US DOE Joint Genome Institute (JGI-PGF)"/>
            <person name="Walter F."/>
            <person name="Albersmeier A."/>
            <person name="Kalinowski J."/>
            <person name="Ruckert C."/>
        </authorList>
    </citation>
    <scope>NUCLEOTIDE SEQUENCE [LARGE SCALE GENOMIC DNA]</scope>
    <source>
        <strain evidence="2 3">CGMCC 1.15286</strain>
    </source>
</reference>
<feature type="chain" id="PRO_5039370869" evidence="1">
    <location>
        <begin position="25"/>
        <end position="211"/>
    </location>
</feature>
<evidence type="ECO:0000256" key="1">
    <source>
        <dbReference type="SAM" id="SignalP"/>
    </source>
</evidence>
<feature type="signal peptide" evidence="1">
    <location>
        <begin position="1"/>
        <end position="24"/>
    </location>
</feature>
<proteinExistence type="predicted"/>
<dbReference type="EMBL" id="BMHY01000002">
    <property type="protein sequence ID" value="GGG60257.1"/>
    <property type="molecule type" value="Genomic_DNA"/>
</dbReference>
<keyword evidence="1" id="KW-0732">Signal</keyword>
<dbReference type="AlphaFoldDB" id="A0A917GXI4"/>
<keyword evidence="3" id="KW-1185">Reference proteome</keyword>
<evidence type="ECO:0000313" key="3">
    <source>
        <dbReference type="Proteomes" id="UP000600247"/>
    </source>
</evidence>
<dbReference type="Proteomes" id="UP000600247">
    <property type="component" value="Unassembled WGS sequence"/>
</dbReference>
<gene>
    <name evidence="2" type="ORF">GCM10010918_11820</name>
</gene>
<organism evidence="2 3">
    <name type="scientific">Paenibacillus radicis</name>
    <name type="common">ex Gao et al. 2016</name>
    <dbReference type="NCBI Taxonomy" id="1737354"/>
    <lineage>
        <taxon>Bacteria</taxon>
        <taxon>Bacillati</taxon>
        <taxon>Bacillota</taxon>
        <taxon>Bacilli</taxon>
        <taxon>Bacillales</taxon>
        <taxon>Paenibacillaceae</taxon>
        <taxon>Paenibacillus</taxon>
    </lineage>
</organism>
<evidence type="ECO:0000313" key="2">
    <source>
        <dbReference type="EMBL" id="GGG60257.1"/>
    </source>
</evidence>
<accession>A0A917GXI4</accession>
<dbReference type="RefSeq" id="WP_188888033.1">
    <property type="nucleotide sequence ID" value="NZ_BMHY01000002.1"/>
</dbReference>